<reference evidence="3 4" key="1">
    <citation type="submission" date="2023-12" db="EMBL/GenBank/DDBJ databases">
        <title>Sinomonas terricola sp. nov, isolated from litchi orchard soil in Guangdong, PR China.</title>
        <authorList>
            <person name="Jiaxin W."/>
            <person name="Yang Z."/>
            <person name="Honghui Z."/>
        </authorList>
    </citation>
    <scope>NUCLEOTIDE SEQUENCE [LARGE SCALE GENOMIC DNA]</scope>
    <source>
        <strain evidence="3 4">JGH33</strain>
    </source>
</reference>
<keyword evidence="2" id="KW-0472">Membrane</keyword>
<feature type="transmembrane region" description="Helical" evidence="2">
    <location>
        <begin position="151"/>
        <end position="168"/>
    </location>
</feature>
<evidence type="ECO:0000313" key="4">
    <source>
        <dbReference type="Proteomes" id="UP001304769"/>
    </source>
</evidence>
<keyword evidence="2" id="KW-0812">Transmembrane</keyword>
<proteinExistence type="predicted"/>
<accession>A0ABU5TDA7</accession>
<comment type="caution">
    <text evidence="3">The sequence shown here is derived from an EMBL/GenBank/DDBJ whole genome shotgun (WGS) entry which is preliminary data.</text>
</comment>
<dbReference type="Proteomes" id="UP001304769">
    <property type="component" value="Unassembled WGS sequence"/>
</dbReference>
<name>A0ABU5TDA7_9MICC</name>
<keyword evidence="2" id="KW-1133">Transmembrane helix</keyword>
<feature type="transmembrane region" description="Helical" evidence="2">
    <location>
        <begin position="44"/>
        <end position="62"/>
    </location>
</feature>
<gene>
    <name evidence="3" type="ORF">SPF06_20215</name>
</gene>
<organism evidence="3 4">
    <name type="scientific">Sinomonas terricola</name>
    <dbReference type="NCBI Taxonomy" id="3110330"/>
    <lineage>
        <taxon>Bacteria</taxon>
        <taxon>Bacillati</taxon>
        <taxon>Actinomycetota</taxon>
        <taxon>Actinomycetes</taxon>
        <taxon>Micrococcales</taxon>
        <taxon>Micrococcaceae</taxon>
        <taxon>Sinomonas</taxon>
    </lineage>
</organism>
<feature type="region of interest" description="Disordered" evidence="1">
    <location>
        <begin position="1"/>
        <end position="25"/>
    </location>
</feature>
<keyword evidence="4" id="KW-1185">Reference proteome</keyword>
<feature type="compositionally biased region" description="Low complexity" evidence="1">
    <location>
        <begin position="9"/>
        <end position="21"/>
    </location>
</feature>
<evidence type="ECO:0000256" key="1">
    <source>
        <dbReference type="SAM" id="MobiDB-lite"/>
    </source>
</evidence>
<feature type="transmembrane region" description="Helical" evidence="2">
    <location>
        <begin position="86"/>
        <end position="109"/>
    </location>
</feature>
<protein>
    <submittedName>
        <fullName evidence="3">Uncharacterized protein</fullName>
    </submittedName>
</protein>
<dbReference type="RefSeq" id="WP_323280968.1">
    <property type="nucleotide sequence ID" value="NZ_JAYGGQ010000021.1"/>
</dbReference>
<evidence type="ECO:0000313" key="3">
    <source>
        <dbReference type="EMBL" id="MEA5457056.1"/>
    </source>
</evidence>
<feature type="transmembrane region" description="Helical" evidence="2">
    <location>
        <begin position="121"/>
        <end position="139"/>
    </location>
</feature>
<evidence type="ECO:0000256" key="2">
    <source>
        <dbReference type="SAM" id="Phobius"/>
    </source>
</evidence>
<sequence>MSHDQYQQPAAGWPGSASAPGQTDVPGVPALSPADAVRSTRWRLTLGISTLVLACFSAYYSYTNTSALVRATGAIEAAGGHVPPSAMALAVAIVAIFCVLTAAYAGIGVWNIIARHSTAKAPLIAAVVLSSIAIVLIVLNMTRSSVAPTHLGALALNALIIARAAIVLRMKKVPAGHL</sequence>
<dbReference type="EMBL" id="JAYGGQ010000021">
    <property type="protein sequence ID" value="MEA5457056.1"/>
    <property type="molecule type" value="Genomic_DNA"/>
</dbReference>